<dbReference type="Proteomes" id="UP000824219">
    <property type="component" value="Linkage Group LG07"/>
</dbReference>
<dbReference type="EMBL" id="JAHKSW010000007">
    <property type="protein sequence ID" value="KAG7330431.1"/>
    <property type="molecule type" value="Genomic_DNA"/>
</dbReference>
<evidence type="ECO:0000313" key="2">
    <source>
        <dbReference type="EMBL" id="KAG7330431.1"/>
    </source>
</evidence>
<proteinExistence type="predicted"/>
<dbReference type="AlphaFoldDB" id="A0A9D3NW87"/>
<organism evidence="2 3">
    <name type="scientific">Hemibagrus wyckioides</name>
    <dbReference type="NCBI Taxonomy" id="337641"/>
    <lineage>
        <taxon>Eukaryota</taxon>
        <taxon>Metazoa</taxon>
        <taxon>Chordata</taxon>
        <taxon>Craniata</taxon>
        <taxon>Vertebrata</taxon>
        <taxon>Euteleostomi</taxon>
        <taxon>Actinopterygii</taxon>
        <taxon>Neopterygii</taxon>
        <taxon>Teleostei</taxon>
        <taxon>Ostariophysi</taxon>
        <taxon>Siluriformes</taxon>
        <taxon>Bagridae</taxon>
        <taxon>Hemibagrus</taxon>
    </lineage>
</organism>
<accession>A0A9D3NW87</accession>
<gene>
    <name evidence="2" type="ORF">KOW79_006653</name>
</gene>
<evidence type="ECO:0000256" key="1">
    <source>
        <dbReference type="SAM" id="MobiDB-lite"/>
    </source>
</evidence>
<feature type="compositionally biased region" description="Low complexity" evidence="1">
    <location>
        <begin position="26"/>
        <end position="35"/>
    </location>
</feature>
<reference evidence="2 3" key="1">
    <citation type="submission" date="2021-06" db="EMBL/GenBank/DDBJ databases">
        <title>Chromosome-level genome assembly of the red-tail catfish (Hemibagrus wyckioides).</title>
        <authorList>
            <person name="Shao F."/>
        </authorList>
    </citation>
    <scope>NUCLEOTIDE SEQUENCE [LARGE SCALE GENOMIC DNA]</scope>
    <source>
        <strain evidence="2">EC202008001</strain>
        <tissue evidence="2">Blood</tissue>
    </source>
</reference>
<evidence type="ECO:0000313" key="3">
    <source>
        <dbReference type="Proteomes" id="UP000824219"/>
    </source>
</evidence>
<keyword evidence="3" id="KW-1185">Reference proteome</keyword>
<name>A0A9D3NW87_9TELE</name>
<feature type="region of interest" description="Disordered" evidence="1">
    <location>
        <begin position="16"/>
        <end position="49"/>
    </location>
</feature>
<comment type="caution">
    <text evidence="2">The sequence shown here is derived from an EMBL/GenBank/DDBJ whole genome shotgun (WGS) entry which is preliminary data.</text>
</comment>
<sequence>MGGIISYFFGEIHPTEVTDVQQTEDSSPVSSSSPNPEEEKSELPYVPQCTISDTPLNTTTTESIFQTTGVTDHTEDVEKINIYEFTRVDYVLDHPKKKVNLDAEEAVQLLEKFNVDEQEYEGFEENPSDNPTLTSLLEDFWNKCTLLC</sequence>
<protein>
    <submittedName>
        <fullName evidence="2">Uncharacterized protein</fullName>
    </submittedName>
</protein>